<evidence type="ECO:0000313" key="2">
    <source>
        <dbReference type="Proteomes" id="UP000076555"/>
    </source>
</evidence>
<dbReference type="AlphaFoldDB" id="A0A161UWJ4"/>
<dbReference type="EMBL" id="LWAJ01000086">
    <property type="protein sequence ID" value="KZL50463.1"/>
    <property type="molecule type" value="Genomic_DNA"/>
</dbReference>
<evidence type="ECO:0000313" key="1">
    <source>
        <dbReference type="EMBL" id="KZL50463.1"/>
    </source>
</evidence>
<proteinExistence type="predicted"/>
<protein>
    <submittedName>
        <fullName evidence="1">Uncharacterized protein</fullName>
    </submittedName>
</protein>
<gene>
    <name evidence="1" type="ORF">A2T98_07340</name>
</gene>
<dbReference type="Proteomes" id="UP000076555">
    <property type="component" value="Unassembled WGS sequence"/>
</dbReference>
<organism evidence="1 2">
    <name type="scientific">Nodularia spumigena CENA596</name>
    <dbReference type="NCBI Taxonomy" id="1819295"/>
    <lineage>
        <taxon>Bacteria</taxon>
        <taxon>Bacillati</taxon>
        <taxon>Cyanobacteriota</taxon>
        <taxon>Cyanophyceae</taxon>
        <taxon>Nostocales</taxon>
        <taxon>Nodulariaceae</taxon>
        <taxon>Nodularia</taxon>
    </lineage>
</organism>
<sequence length="80" mass="9169">MKPHPSPLLSKEREPEWQHFIFCANLMKPHPNPLLIKEREPESSFCALCGSTHINNRTYATIAKNLDLSNRQVAKNAKKT</sequence>
<accession>A0A161UWJ4</accession>
<name>A0A161UWJ4_NODSP</name>
<reference evidence="1 2" key="1">
    <citation type="submission" date="2016-04" db="EMBL/GenBank/DDBJ databases">
        <title>Draft Genome Assembly of the Bloom-forming Cyanobacterium Nodularia spumigena Strain CENA596 in Shrimp Production Ponds.</title>
        <authorList>
            <person name="Popin R.V."/>
            <person name="Rigonato J."/>
            <person name="Abreu V.A."/>
            <person name="Andreote A.P."/>
            <person name="Silveira S.B."/>
            <person name="Odebrecht C."/>
            <person name="Fiore M.F."/>
        </authorList>
    </citation>
    <scope>NUCLEOTIDE SEQUENCE [LARGE SCALE GENOMIC DNA]</scope>
    <source>
        <strain evidence="1 2">CENA596</strain>
    </source>
</reference>
<comment type="caution">
    <text evidence="1">The sequence shown here is derived from an EMBL/GenBank/DDBJ whole genome shotgun (WGS) entry which is preliminary data.</text>
</comment>